<comment type="caution">
    <text evidence="5">The sequence shown here is derived from an EMBL/GenBank/DDBJ whole genome shotgun (WGS) entry which is preliminary data.</text>
</comment>
<sequence>MANLPSFTKTFHREPYPAISPTRPELSAAGKTVLVTGAAGRIGQAICVAFARAGAKHVAMLDLDGGNLERARSEIEQNTECRSTALHLFPVDITDQNAVREAFSAIASAAGGRLDVLVNNAGYQSSAALYRDADLDEWWKSFEINVKGSFIVSQEFVRRAAPPPQCSNGNITPQPVLINLSSVLAHWGIRQGYVNKQSPYSGSKLAITRAMEVLQEEEPWLRVVNIHPGLVVSPMSAKSGTLEFSLDHVDLPAHFAVWLASDEADFTKGRFLWSNWDVEELQQRKAEILEQDLLRLKVDGL</sequence>
<name>A0A178Z7T0_9EURO</name>
<dbReference type="PRINTS" id="PR00080">
    <property type="entry name" value="SDRFAMILY"/>
</dbReference>
<reference evidence="5 6" key="1">
    <citation type="submission" date="2016-04" db="EMBL/GenBank/DDBJ databases">
        <title>Draft genome of Fonsecaea erecta CBS 125763.</title>
        <authorList>
            <person name="Weiss V.A."/>
            <person name="Vicente V.A."/>
            <person name="Raittz R.T."/>
            <person name="Moreno L.F."/>
            <person name="De Souza E.M."/>
            <person name="Pedrosa F.O."/>
            <person name="Steffens M.B."/>
            <person name="Faoro H."/>
            <person name="Tadra-Sfeir M.Z."/>
            <person name="Najafzadeh M.J."/>
            <person name="Felipe M.S."/>
            <person name="Teixeira M."/>
            <person name="Sun J."/>
            <person name="Xi L."/>
            <person name="Gomes R."/>
            <person name="De Azevedo C.M."/>
            <person name="Salgado C.G."/>
            <person name="Da Silva M.B."/>
            <person name="Nascimento M.F."/>
            <person name="Queiroz-Telles F."/>
            <person name="Attili D.S."/>
            <person name="Gorbushina A."/>
        </authorList>
    </citation>
    <scope>NUCLEOTIDE SEQUENCE [LARGE SCALE GENOMIC DNA]</scope>
    <source>
        <strain evidence="5 6">CBS 125763</strain>
    </source>
</reference>
<dbReference type="OrthoDB" id="1933717at2759"/>
<gene>
    <name evidence="5" type="ORF">AYL99_10514</name>
</gene>
<evidence type="ECO:0000313" key="6">
    <source>
        <dbReference type="Proteomes" id="UP000078343"/>
    </source>
</evidence>
<dbReference type="STRING" id="1367422.A0A178Z7T0"/>
<dbReference type="EMBL" id="LVYI01000011">
    <property type="protein sequence ID" value="OAP55541.1"/>
    <property type="molecule type" value="Genomic_DNA"/>
</dbReference>
<dbReference type="PANTHER" id="PTHR42760">
    <property type="entry name" value="SHORT-CHAIN DEHYDROGENASES/REDUCTASES FAMILY MEMBER"/>
    <property type="match status" value="1"/>
</dbReference>
<dbReference type="Pfam" id="PF00106">
    <property type="entry name" value="adh_short"/>
    <property type="match status" value="1"/>
</dbReference>
<keyword evidence="6" id="KW-1185">Reference proteome</keyword>
<organism evidence="5 6">
    <name type="scientific">Fonsecaea erecta</name>
    <dbReference type="NCBI Taxonomy" id="1367422"/>
    <lineage>
        <taxon>Eukaryota</taxon>
        <taxon>Fungi</taxon>
        <taxon>Dikarya</taxon>
        <taxon>Ascomycota</taxon>
        <taxon>Pezizomycotina</taxon>
        <taxon>Eurotiomycetes</taxon>
        <taxon>Chaetothyriomycetidae</taxon>
        <taxon>Chaetothyriales</taxon>
        <taxon>Herpotrichiellaceae</taxon>
        <taxon>Fonsecaea</taxon>
    </lineage>
</organism>
<evidence type="ECO:0000256" key="4">
    <source>
        <dbReference type="SAM" id="MobiDB-lite"/>
    </source>
</evidence>
<comment type="similarity">
    <text evidence="1 3">Belongs to the short-chain dehydrogenases/reductases (SDR) family.</text>
</comment>
<dbReference type="PANTHER" id="PTHR42760:SF37">
    <property type="entry name" value="CLAVALDEHYDE DEHYDROGENASE"/>
    <property type="match status" value="1"/>
</dbReference>
<evidence type="ECO:0000256" key="1">
    <source>
        <dbReference type="ARBA" id="ARBA00006484"/>
    </source>
</evidence>
<dbReference type="Proteomes" id="UP000078343">
    <property type="component" value="Unassembled WGS sequence"/>
</dbReference>
<dbReference type="SUPFAM" id="SSF51735">
    <property type="entry name" value="NAD(P)-binding Rossmann-fold domains"/>
    <property type="match status" value="1"/>
</dbReference>
<evidence type="ECO:0000256" key="3">
    <source>
        <dbReference type="RuleBase" id="RU000363"/>
    </source>
</evidence>
<dbReference type="AlphaFoldDB" id="A0A178Z7T0"/>
<proteinExistence type="inferred from homology"/>
<dbReference type="GeneID" id="30014682"/>
<protein>
    <submittedName>
        <fullName evidence="5">Uncharacterized protein</fullName>
    </submittedName>
</protein>
<evidence type="ECO:0000313" key="5">
    <source>
        <dbReference type="EMBL" id="OAP55541.1"/>
    </source>
</evidence>
<dbReference type="CDD" id="cd05233">
    <property type="entry name" value="SDR_c"/>
    <property type="match status" value="1"/>
</dbReference>
<feature type="region of interest" description="Disordered" evidence="4">
    <location>
        <begin position="1"/>
        <end position="23"/>
    </location>
</feature>
<dbReference type="InterPro" id="IPR002347">
    <property type="entry name" value="SDR_fam"/>
</dbReference>
<dbReference type="RefSeq" id="XP_018688908.1">
    <property type="nucleotide sequence ID" value="XM_018842020.1"/>
</dbReference>
<dbReference type="GO" id="GO:0016616">
    <property type="term" value="F:oxidoreductase activity, acting on the CH-OH group of donors, NAD or NADP as acceptor"/>
    <property type="evidence" value="ECO:0007669"/>
    <property type="project" value="TreeGrafter"/>
</dbReference>
<keyword evidence="2" id="KW-0560">Oxidoreductase</keyword>
<evidence type="ECO:0000256" key="2">
    <source>
        <dbReference type="ARBA" id="ARBA00023002"/>
    </source>
</evidence>
<dbReference type="PRINTS" id="PR00081">
    <property type="entry name" value="GDHRDH"/>
</dbReference>
<dbReference type="Gene3D" id="3.40.50.720">
    <property type="entry name" value="NAD(P)-binding Rossmann-like Domain"/>
    <property type="match status" value="1"/>
</dbReference>
<dbReference type="InterPro" id="IPR036291">
    <property type="entry name" value="NAD(P)-bd_dom_sf"/>
</dbReference>
<accession>A0A178Z7T0</accession>